<keyword evidence="1" id="KW-0255">Endonuclease</keyword>
<accession>A0A9E7NK30</accession>
<sequence>MSKINLLSCINSLDFEQLDSLLTRLMYDRVEPNGMGCLEWQGSKTPDGYGRIRVPDFGTTYTHRVVLALDGIDVDAYEVVRHICNNPACCNKYHIKAGTQKENVADMWKAGNAAQQKA</sequence>
<dbReference type="InterPro" id="IPR044930">
    <property type="entry name" value="Homing_endonuclease_His-Me"/>
</dbReference>
<dbReference type="EMBL" id="ON864052">
    <property type="protein sequence ID" value="UTQ72383.1"/>
    <property type="molecule type" value="Genomic_DNA"/>
</dbReference>
<evidence type="ECO:0000313" key="1">
    <source>
        <dbReference type="EMBL" id="UTQ72383.1"/>
    </source>
</evidence>
<dbReference type="InterPro" id="IPR044925">
    <property type="entry name" value="His-Me_finger_sf"/>
</dbReference>
<gene>
    <name evidence="1" type="ORF">vBVpPAC2_9</name>
</gene>
<keyword evidence="2" id="KW-1185">Reference proteome</keyword>
<protein>
    <submittedName>
        <fullName evidence="1">HNH endonuclease protein</fullName>
    </submittedName>
</protein>
<proteinExistence type="predicted"/>
<name>A0A9E7NK30_9CAUD</name>
<evidence type="ECO:0000313" key="2">
    <source>
        <dbReference type="Proteomes" id="UP001060014"/>
    </source>
</evidence>
<keyword evidence="1" id="KW-0378">Hydrolase</keyword>
<reference evidence="1" key="1">
    <citation type="submission" date="2022-06" db="EMBL/GenBank/DDBJ databases">
        <authorList>
            <person name="Su R."/>
            <person name="Yang M."/>
            <person name="Liu Z."/>
            <person name="Huang Q."/>
        </authorList>
    </citation>
    <scope>NUCLEOTIDE SEQUENCE</scope>
</reference>
<organism evidence="1 2">
    <name type="scientific">Vibrio phage vB_VpP_AC2</name>
    <dbReference type="NCBI Taxonomy" id="2961842"/>
    <lineage>
        <taxon>Viruses</taxon>
        <taxon>Duplodnaviria</taxon>
        <taxon>Heunggongvirae</taxon>
        <taxon>Uroviricota</taxon>
        <taxon>Caudoviricetes</taxon>
        <taxon>Autographivirales</taxon>
        <taxon>Autoscriptoviridae</taxon>
        <taxon>Maculvirus</taxon>
        <taxon>Maculvirus AC2</taxon>
    </lineage>
</organism>
<dbReference type="SUPFAM" id="SSF54060">
    <property type="entry name" value="His-Me finger endonucleases"/>
    <property type="match status" value="1"/>
</dbReference>
<dbReference type="GO" id="GO:0004519">
    <property type="term" value="F:endonuclease activity"/>
    <property type="evidence" value="ECO:0007669"/>
    <property type="project" value="UniProtKB-KW"/>
</dbReference>
<keyword evidence="1" id="KW-0540">Nuclease</keyword>
<dbReference type="Gene3D" id="3.90.75.10">
    <property type="entry name" value="Homing Intron 3 (I-ppo) Encoded Endonuclease, Chain A"/>
    <property type="match status" value="1"/>
</dbReference>
<dbReference type="Proteomes" id="UP001060014">
    <property type="component" value="Genome"/>
</dbReference>